<evidence type="ECO:0000256" key="5">
    <source>
        <dbReference type="ARBA" id="ARBA00022889"/>
    </source>
</evidence>
<feature type="signal peptide" evidence="9">
    <location>
        <begin position="1"/>
        <end position="27"/>
    </location>
</feature>
<organism evidence="11 12">
    <name type="scientific">Streptomyces pactum</name>
    <dbReference type="NCBI Taxonomy" id="68249"/>
    <lineage>
        <taxon>Bacteria</taxon>
        <taxon>Bacillati</taxon>
        <taxon>Actinomycetota</taxon>
        <taxon>Actinomycetes</taxon>
        <taxon>Kitasatosporales</taxon>
        <taxon>Streptomycetaceae</taxon>
        <taxon>Streptomyces</taxon>
    </lineage>
</organism>
<comment type="subcellular location">
    <subcellularLocation>
        <location evidence="1">Secreted</location>
        <location evidence="1">Cell wall</location>
    </subcellularLocation>
</comment>
<reference evidence="11 12" key="1">
    <citation type="submission" date="2020-09" db="EMBL/GenBank/DDBJ databases">
        <title>Biosynthesis of the nuclear factor of activated T cells inhibitor NFAT-133 and its congeners in Streptomyces pactum.</title>
        <authorList>
            <person name="Zhou W."/>
            <person name="Posri P."/>
            <person name="Abugrain M.E."/>
            <person name="Weisberg A.J."/>
            <person name="Chang J.H."/>
            <person name="Mahmud T."/>
        </authorList>
    </citation>
    <scope>NUCLEOTIDE SEQUENCE [LARGE SCALE GENOMIC DNA]</scope>
    <source>
        <strain evidence="11 12">ATCC 27456</strain>
    </source>
</reference>
<evidence type="ECO:0000259" key="10">
    <source>
        <dbReference type="PROSITE" id="PS51884"/>
    </source>
</evidence>
<dbReference type="Proteomes" id="UP000807371">
    <property type="component" value="Unassembled WGS sequence"/>
</dbReference>
<keyword evidence="6 7" id="KW-0034">Amyloid</keyword>
<feature type="region of interest" description="Disordered" evidence="8">
    <location>
        <begin position="27"/>
        <end position="72"/>
    </location>
</feature>
<gene>
    <name evidence="11" type="ORF">IHE55_07705</name>
</gene>
<dbReference type="Pfam" id="PF03777">
    <property type="entry name" value="ChpA-C"/>
    <property type="match status" value="1"/>
</dbReference>
<feature type="domain" description="Chaplin" evidence="10">
    <location>
        <begin position="77"/>
        <end position="117"/>
    </location>
</feature>
<evidence type="ECO:0000256" key="4">
    <source>
        <dbReference type="ARBA" id="ARBA00022729"/>
    </source>
</evidence>
<dbReference type="EMBL" id="JACYXC010000001">
    <property type="protein sequence ID" value="MBH5334687.1"/>
    <property type="molecule type" value="Genomic_DNA"/>
</dbReference>
<keyword evidence="3" id="KW-0964">Secreted</keyword>
<evidence type="ECO:0000256" key="1">
    <source>
        <dbReference type="ARBA" id="ARBA00004191"/>
    </source>
</evidence>
<dbReference type="InterPro" id="IPR005528">
    <property type="entry name" value="ChpA-H"/>
</dbReference>
<evidence type="ECO:0000256" key="9">
    <source>
        <dbReference type="SAM" id="SignalP"/>
    </source>
</evidence>
<accession>A0ABS0NHK5</accession>
<evidence type="ECO:0000256" key="2">
    <source>
        <dbReference type="ARBA" id="ARBA00022512"/>
    </source>
</evidence>
<evidence type="ECO:0000256" key="8">
    <source>
        <dbReference type="SAM" id="MobiDB-lite"/>
    </source>
</evidence>
<evidence type="ECO:0000256" key="3">
    <source>
        <dbReference type="ARBA" id="ARBA00022525"/>
    </source>
</evidence>
<feature type="compositionally biased region" description="Basic and acidic residues" evidence="8">
    <location>
        <begin position="43"/>
        <end position="65"/>
    </location>
</feature>
<protein>
    <submittedName>
        <fullName evidence="11">Chaplin</fullName>
    </submittedName>
</protein>
<comment type="caution">
    <text evidence="11">The sequence shown here is derived from an EMBL/GenBank/DDBJ whole genome shotgun (WGS) entry which is preliminary data.</text>
</comment>
<evidence type="ECO:0000256" key="7">
    <source>
        <dbReference type="PROSITE-ProRule" id="PRU01232"/>
    </source>
</evidence>
<dbReference type="RefSeq" id="WP_197988345.1">
    <property type="nucleotide sequence ID" value="NZ_JACYXC010000001.1"/>
</dbReference>
<evidence type="ECO:0000313" key="12">
    <source>
        <dbReference type="Proteomes" id="UP000807371"/>
    </source>
</evidence>
<keyword evidence="12" id="KW-1185">Reference proteome</keyword>
<sequence length="118" mass="11720">MKRLSKAVVLTATAGITVLGAAGGAVANDGGHGHHGKKPQGKHQTENKSKDKKQKDVKFSADHKGSGAKADAVAVGSPGVISGNVIQVPVKVPVNVCGNTIAVLGALNGSAGNVCINH</sequence>
<keyword evidence="5" id="KW-0130">Cell adhesion</keyword>
<keyword evidence="2" id="KW-0134">Cell wall</keyword>
<feature type="chain" id="PRO_5046857258" evidence="9">
    <location>
        <begin position="28"/>
        <end position="118"/>
    </location>
</feature>
<dbReference type="PROSITE" id="PS51884">
    <property type="entry name" value="CHAPLIN"/>
    <property type="match status" value="1"/>
</dbReference>
<keyword evidence="4 9" id="KW-0732">Signal</keyword>
<evidence type="ECO:0000313" key="11">
    <source>
        <dbReference type="EMBL" id="MBH5334687.1"/>
    </source>
</evidence>
<name>A0ABS0NHK5_9ACTN</name>
<proteinExistence type="predicted"/>
<evidence type="ECO:0000256" key="6">
    <source>
        <dbReference type="ARBA" id="ARBA00023087"/>
    </source>
</evidence>